<evidence type="ECO:0000313" key="4">
    <source>
        <dbReference type="Proteomes" id="UP000022611"/>
    </source>
</evidence>
<proteinExistence type="inferred from homology"/>
<organism evidence="3 4">
    <name type="scientific">Pseudomonas fluorescens HK44</name>
    <dbReference type="NCBI Taxonomy" id="1042209"/>
    <lineage>
        <taxon>Bacteria</taxon>
        <taxon>Pseudomonadati</taxon>
        <taxon>Pseudomonadota</taxon>
        <taxon>Gammaproteobacteria</taxon>
        <taxon>Pseudomonadales</taxon>
        <taxon>Pseudomonadaceae</taxon>
        <taxon>Pseudomonas</taxon>
    </lineage>
</organism>
<dbReference type="AlphaFoldDB" id="A0A010RVT7"/>
<evidence type="ECO:0000313" key="3">
    <source>
        <dbReference type="EMBL" id="EXF96336.1"/>
    </source>
</evidence>
<dbReference type="GO" id="GO:0008643">
    <property type="term" value="P:carbohydrate transport"/>
    <property type="evidence" value="ECO:0007669"/>
    <property type="project" value="InterPro"/>
</dbReference>
<dbReference type="Proteomes" id="UP000022611">
    <property type="component" value="Unassembled WGS sequence"/>
</dbReference>
<dbReference type="InterPro" id="IPR007049">
    <property type="entry name" value="Carb-sel_porin_OprB"/>
</dbReference>
<dbReference type="InterPro" id="IPR038673">
    <property type="entry name" value="OprB_sf"/>
</dbReference>
<dbReference type="EMBL" id="AFOY02000004">
    <property type="protein sequence ID" value="EXF96336.1"/>
    <property type="molecule type" value="Genomic_DNA"/>
</dbReference>
<reference evidence="3 4" key="1">
    <citation type="journal article" date="2011" name="J. Bacteriol.">
        <title>Draft genome sequence of the polycyclic aromatic hydrocarbon-degrading, genetically engineered bioluminescent bioreporter Pseudomonas fluorescens HK44.</title>
        <authorList>
            <person name="Chauhan A."/>
            <person name="Layton A.C."/>
            <person name="Williams D.E."/>
            <person name="Smartt A.E."/>
            <person name="Ripp S."/>
            <person name="Karpinets T.V."/>
            <person name="Brown S.D."/>
            <person name="Sayler G.S."/>
        </authorList>
    </citation>
    <scope>NUCLEOTIDE SEQUENCE [LARGE SCALE GENOMIC DNA]</scope>
    <source>
        <strain evidence="3 4">HK44</strain>
    </source>
</reference>
<name>A0A010RVT7_PSEFL</name>
<dbReference type="Gene3D" id="2.40.160.180">
    <property type="entry name" value="Carbohydrate-selective porin OprB"/>
    <property type="match status" value="1"/>
</dbReference>
<dbReference type="eggNOG" id="COG3659">
    <property type="taxonomic scope" value="Bacteria"/>
</dbReference>
<dbReference type="PATRIC" id="fig|1042209.11.peg.1007"/>
<evidence type="ECO:0000256" key="2">
    <source>
        <dbReference type="RuleBase" id="RU363072"/>
    </source>
</evidence>
<dbReference type="PANTHER" id="PTHR37944">
    <property type="entry name" value="PORIN B"/>
    <property type="match status" value="1"/>
</dbReference>
<dbReference type="GO" id="GO:0016020">
    <property type="term" value="C:membrane"/>
    <property type="evidence" value="ECO:0007669"/>
    <property type="project" value="InterPro"/>
</dbReference>
<dbReference type="GO" id="GO:0015288">
    <property type="term" value="F:porin activity"/>
    <property type="evidence" value="ECO:0007669"/>
    <property type="project" value="InterPro"/>
</dbReference>
<comment type="caution">
    <text evidence="3">The sequence shown here is derived from an EMBL/GenBank/DDBJ whole genome shotgun (WGS) entry which is preliminary data.</text>
</comment>
<dbReference type="InterPro" id="IPR052932">
    <property type="entry name" value="OprB_Porin"/>
</dbReference>
<dbReference type="PANTHER" id="PTHR37944:SF1">
    <property type="entry name" value="PORIN B"/>
    <property type="match status" value="1"/>
</dbReference>
<accession>A0A010RVT7</accession>
<dbReference type="HOGENOM" id="CLU_029684_1_0_6"/>
<gene>
    <name evidence="3" type="ORF">HK44_022350</name>
</gene>
<protein>
    <submittedName>
        <fullName evidence="3">Uncharacterized protein</fullName>
    </submittedName>
</protein>
<dbReference type="Pfam" id="PF04966">
    <property type="entry name" value="OprB"/>
    <property type="match status" value="1"/>
</dbReference>
<evidence type="ECO:0000256" key="1">
    <source>
        <dbReference type="ARBA" id="ARBA00008769"/>
    </source>
</evidence>
<comment type="similarity">
    <text evidence="1 2">Belongs to the OprB family.</text>
</comment>
<sequence length="445" mass="48875">MTLADPSTQAAPVRKGLADNGQLMGSSTKLFFEDAAEKGMYFRAGFNEEIAGNVTGGLRKGVTASEYATVGMDLDLQKMLGWNQAALHWTVIALHSKGLNTEYIGGGVDSQENFAPFNLVRFLNLTLEQRFSLLHDNDLNVIVGRMGALPYFAQSELTCQFMSHAFCGVLYGFPQSTGTAVAPVSSWGGRVKFSPAPRTYVQAGAFVADDTTFDDRTGLFDLGTQHIHGTNYLAETGYETHFNDEVKPRYYRLGVSYLDARRNDVLLNTEGQERWRHGGSPKTQRGETAIYLTGGQVLLRPDASSRRNLAAFGSVYYNFDDSEAIQYTVKGGLVKTGTFEGRDEDTIGLAVSQIRFSGKEVDYLSGMRSVGGGHSNVSSHEEIVELNYGIHVSPGVVVLPNIQYTFNPDTRYTPTSPQDIPNTLVLGLQLNISLDKFFGLPHMMY</sequence>